<dbReference type="Proteomes" id="UP001620626">
    <property type="component" value="Unassembled WGS sequence"/>
</dbReference>
<comment type="caution">
    <text evidence="2">The sequence shown here is derived from an EMBL/GenBank/DDBJ whole genome shotgun (WGS) entry which is preliminary data.</text>
</comment>
<keyword evidence="3" id="KW-1185">Reference proteome</keyword>
<feature type="compositionally biased region" description="Basic and acidic residues" evidence="1">
    <location>
        <begin position="133"/>
        <end position="143"/>
    </location>
</feature>
<feature type="region of interest" description="Disordered" evidence="1">
    <location>
        <begin position="124"/>
        <end position="143"/>
    </location>
</feature>
<organism evidence="2 3">
    <name type="scientific">Heterodera trifolii</name>
    <dbReference type="NCBI Taxonomy" id="157864"/>
    <lineage>
        <taxon>Eukaryota</taxon>
        <taxon>Metazoa</taxon>
        <taxon>Ecdysozoa</taxon>
        <taxon>Nematoda</taxon>
        <taxon>Chromadorea</taxon>
        <taxon>Rhabditida</taxon>
        <taxon>Tylenchina</taxon>
        <taxon>Tylenchomorpha</taxon>
        <taxon>Tylenchoidea</taxon>
        <taxon>Heteroderidae</taxon>
        <taxon>Heteroderinae</taxon>
        <taxon>Heterodera</taxon>
    </lineage>
</organism>
<evidence type="ECO:0000256" key="1">
    <source>
        <dbReference type="SAM" id="MobiDB-lite"/>
    </source>
</evidence>
<protein>
    <submittedName>
        <fullName evidence="2">Uncharacterized protein</fullName>
    </submittedName>
</protein>
<dbReference type="EMBL" id="JBICBT010000362">
    <property type="protein sequence ID" value="KAL3115963.1"/>
    <property type="molecule type" value="Genomic_DNA"/>
</dbReference>
<evidence type="ECO:0000313" key="3">
    <source>
        <dbReference type="Proteomes" id="UP001620626"/>
    </source>
</evidence>
<dbReference type="AlphaFoldDB" id="A0ABD2LLG3"/>
<evidence type="ECO:0000313" key="2">
    <source>
        <dbReference type="EMBL" id="KAL3115963.1"/>
    </source>
</evidence>
<proteinExistence type="predicted"/>
<feature type="compositionally biased region" description="Basic and acidic residues" evidence="1">
    <location>
        <begin position="26"/>
        <end position="44"/>
    </location>
</feature>
<feature type="compositionally biased region" description="Gly residues" evidence="1">
    <location>
        <begin position="45"/>
        <end position="56"/>
    </location>
</feature>
<feature type="region of interest" description="Disordered" evidence="1">
    <location>
        <begin position="24"/>
        <end position="56"/>
    </location>
</feature>
<reference evidence="2 3" key="1">
    <citation type="submission" date="2024-10" db="EMBL/GenBank/DDBJ databases">
        <authorList>
            <person name="Kim D."/>
        </authorList>
    </citation>
    <scope>NUCLEOTIDE SEQUENCE [LARGE SCALE GENOMIC DNA]</scope>
    <source>
        <strain evidence="2">BH-2024</strain>
    </source>
</reference>
<sequence length="164" mass="17694">MSHALCCATAAQVLICDGRRTANGAGRDEADGRDKDRGEEDIKGGRGSGGGWDKGAGGKGEGISVFSCSVLRIFTSRLSISSKIQFKRGVFGHSLLLLCFSSIAQQSLPNSSVIRCSLWGPFSSQHGKRREKRREEKRGEEKKGLMGIHSFNQSMVALCDCVLN</sequence>
<gene>
    <name evidence="2" type="ORF">niasHT_007263</name>
</gene>
<name>A0ABD2LLG3_9BILA</name>
<accession>A0ABD2LLG3</accession>